<evidence type="ECO:0000313" key="3">
    <source>
        <dbReference type="Proteomes" id="UP000548867"/>
    </source>
</evidence>
<dbReference type="GO" id="GO:0003677">
    <property type="term" value="F:DNA binding"/>
    <property type="evidence" value="ECO:0007669"/>
    <property type="project" value="InterPro"/>
</dbReference>
<dbReference type="EMBL" id="JACIDX010000001">
    <property type="protein sequence ID" value="MBB3953378.1"/>
    <property type="molecule type" value="Genomic_DNA"/>
</dbReference>
<gene>
    <name evidence="2" type="ORF">GGR38_000290</name>
</gene>
<dbReference type="SUPFAM" id="SSF52980">
    <property type="entry name" value="Restriction endonuclease-like"/>
    <property type="match status" value="1"/>
</dbReference>
<dbReference type="Gene3D" id="3.40.91.80">
    <property type="match status" value="1"/>
</dbReference>
<dbReference type="RefSeq" id="WP_183621949.1">
    <property type="nucleotide sequence ID" value="NZ_JACIDX010000001.1"/>
</dbReference>
<dbReference type="GO" id="GO:0009036">
    <property type="term" value="F:type II site-specific deoxyribonuclease activity"/>
    <property type="evidence" value="ECO:0007669"/>
    <property type="project" value="InterPro"/>
</dbReference>
<dbReference type="InterPro" id="IPR038365">
    <property type="entry name" value="EcoRII_C_sf"/>
</dbReference>
<comment type="caution">
    <text evidence="2">The sequence shown here is derived from an EMBL/GenBank/DDBJ whole genome shotgun (WGS) entry which is preliminary data.</text>
</comment>
<dbReference type="AlphaFoldDB" id="A0A7W6CFK5"/>
<sequence length="421" mass="48309">MRRGQLSDYFDGIVVKRLTLVETVTEKSNQHEFQGTKYLRQLFGDEDRRQIPSRFIRIADGEEAVSEKGFMSWSNVRKGKPRAPEYHLYYSGNSVTEAMQIGDILFLAQERSGNLLAVIAPGESTIVNQLHWLFGVDDLLCTTITYKEIEGGNSNELNFTARYILDELGIELPEPEAELLDRLVERFGLVFPKTRVFSDLARASLPEVSAHDNPDQALVAWMDREEQMFRQLERRIVAKRINDGFNSNGHADVDGFIAFSLSVQNRRKARVGHALENHLEAIFKAHSIRYARGAQTENRNKPDFLFPGQDEYRNFAYPAADLTMLGAKSTVKDRWRQVLSEADRIETKHLLTLEPAISENQTNEMQARLLQLVVPTPLHQTYKENQRAWILGLEDFIDLAADRQSNAFRHGWRMPPHPIIR</sequence>
<keyword evidence="3" id="KW-1185">Reference proteome</keyword>
<dbReference type="Proteomes" id="UP000548867">
    <property type="component" value="Unassembled WGS sequence"/>
</dbReference>
<dbReference type="InterPro" id="IPR011335">
    <property type="entry name" value="Restrct_endonuc-II-like"/>
</dbReference>
<proteinExistence type="predicted"/>
<dbReference type="InterPro" id="IPR015109">
    <property type="entry name" value="Restrct_endonuc_II_EcoRII_C"/>
</dbReference>
<evidence type="ECO:0000259" key="1">
    <source>
        <dbReference type="Pfam" id="PF09019"/>
    </source>
</evidence>
<dbReference type="GO" id="GO:0009307">
    <property type="term" value="P:DNA restriction-modification system"/>
    <property type="evidence" value="ECO:0007669"/>
    <property type="project" value="InterPro"/>
</dbReference>
<name>A0A7W6CFK5_9SPHN</name>
<dbReference type="Pfam" id="PF09019">
    <property type="entry name" value="EcoRII-C"/>
    <property type="match status" value="1"/>
</dbReference>
<organism evidence="2 3">
    <name type="scientific">Novosphingobium sediminicola</name>
    <dbReference type="NCBI Taxonomy" id="563162"/>
    <lineage>
        <taxon>Bacteria</taxon>
        <taxon>Pseudomonadati</taxon>
        <taxon>Pseudomonadota</taxon>
        <taxon>Alphaproteobacteria</taxon>
        <taxon>Sphingomonadales</taxon>
        <taxon>Sphingomonadaceae</taxon>
        <taxon>Novosphingobium</taxon>
    </lineage>
</organism>
<evidence type="ECO:0000313" key="2">
    <source>
        <dbReference type="EMBL" id="MBB3953378.1"/>
    </source>
</evidence>
<feature type="domain" description="Restriction endonuclease type II EcoRII C-terminal" evidence="1">
    <location>
        <begin position="229"/>
        <end position="397"/>
    </location>
</feature>
<accession>A0A7W6CFK5</accession>
<protein>
    <recommendedName>
        <fullName evidence="1">Restriction endonuclease type II EcoRII C-terminal domain-containing protein</fullName>
    </recommendedName>
</protein>
<reference evidence="2 3" key="1">
    <citation type="submission" date="2020-08" db="EMBL/GenBank/DDBJ databases">
        <title>Genomic Encyclopedia of Type Strains, Phase IV (KMG-IV): sequencing the most valuable type-strain genomes for metagenomic binning, comparative biology and taxonomic classification.</title>
        <authorList>
            <person name="Goeker M."/>
        </authorList>
    </citation>
    <scope>NUCLEOTIDE SEQUENCE [LARGE SCALE GENOMIC DNA]</scope>
    <source>
        <strain evidence="2 3">DSM 27057</strain>
    </source>
</reference>